<dbReference type="PANTHER" id="PTHR47024">
    <property type="entry name" value="BIOFILM ABSENT ON HEAD (AFTER YERSINIA EXPOSURE)-RELATED"/>
    <property type="match status" value="1"/>
</dbReference>
<keyword evidence="7" id="KW-1185">Reference proteome</keyword>
<accession>A0A0N5C4Y7</accession>
<keyword evidence="4 6" id="KW-0808">Transferase</keyword>
<evidence type="ECO:0000256" key="5">
    <source>
        <dbReference type="ARBA" id="ARBA00023136"/>
    </source>
</evidence>
<comment type="similarity">
    <text evidence="2 6">Belongs to the glycosyltransferase 92 family.</text>
</comment>
<evidence type="ECO:0000313" key="8">
    <source>
        <dbReference type="WBParaSite" id="SPAL_0001301400.1"/>
    </source>
</evidence>
<dbReference type="InterPro" id="IPR008166">
    <property type="entry name" value="Glyco_transf_92"/>
</dbReference>
<dbReference type="GO" id="GO:0016020">
    <property type="term" value="C:membrane"/>
    <property type="evidence" value="ECO:0007669"/>
    <property type="project" value="UniProtKB-SubCell"/>
</dbReference>
<dbReference type="AlphaFoldDB" id="A0A0N5C4Y7"/>
<reference evidence="8" key="1">
    <citation type="submission" date="2017-02" db="UniProtKB">
        <authorList>
            <consortium name="WormBaseParasite"/>
        </authorList>
    </citation>
    <scope>IDENTIFICATION</scope>
</reference>
<dbReference type="Pfam" id="PF01697">
    <property type="entry name" value="Glyco_transf_92"/>
    <property type="match status" value="1"/>
</dbReference>
<dbReference type="WBParaSite" id="SPAL_0001301400.1">
    <property type="protein sequence ID" value="SPAL_0001301400.1"/>
    <property type="gene ID" value="SPAL_0001301400"/>
</dbReference>
<dbReference type="Proteomes" id="UP000046392">
    <property type="component" value="Unplaced"/>
</dbReference>
<evidence type="ECO:0000256" key="6">
    <source>
        <dbReference type="RuleBase" id="RU366017"/>
    </source>
</evidence>
<evidence type="ECO:0000313" key="7">
    <source>
        <dbReference type="Proteomes" id="UP000046392"/>
    </source>
</evidence>
<keyword evidence="3 6" id="KW-0328">Glycosyltransferase</keyword>
<evidence type="ECO:0000256" key="2">
    <source>
        <dbReference type="ARBA" id="ARBA00007647"/>
    </source>
</evidence>
<proteinExistence type="inferred from homology"/>
<comment type="subcellular location">
    <subcellularLocation>
        <location evidence="1">Membrane</location>
        <topology evidence="1">Single-pass membrane protein</topology>
    </subcellularLocation>
</comment>
<name>A0A0N5C4Y7_STREA</name>
<evidence type="ECO:0000256" key="4">
    <source>
        <dbReference type="ARBA" id="ARBA00022679"/>
    </source>
</evidence>
<evidence type="ECO:0000256" key="3">
    <source>
        <dbReference type="ARBA" id="ARBA00022676"/>
    </source>
</evidence>
<dbReference type="EC" id="2.4.1.-" evidence="6"/>
<keyword evidence="5" id="KW-0472">Membrane</keyword>
<protein>
    <recommendedName>
        <fullName evidence="6">Glycosyltransferase family 92 protein</fullName>
        <ecNumber evidence="6">2.4.1.-</ecNumber>
    </recommendedName>
</protein>
<dbReference type="GO" id="GO:0016757">
    <property type="term" value="F:glycosyltransferase activity"/>
    <property type="evidence" value="ECO:0007669"/>
    <property type="project" value="UniProtKB-UniRule"/>
</dbReference>
<evidence type="ECO:0000256" key="1">
    <source>
        <dbReference type="ARBA" id="ARBA00004167"/>
    </source>
</evidence>
<sequence length="483" mass="56890">MRLPNVKNIILTLDENISVEVNNASTSTTVDVEINITRSKIKKKHIKNNFYIKSAFRVSQHTIRLSLIKYVFNNDTLIWRIGERYAGVVQYECARERCPSRSSPPCTFNGYVGIIYIPERIEDTKELVLQSKMTNEHITIPIIDVRKPKNVTSSYEHKLGVCIQPVFLYSDYIELIVFLEHWIAQGTTKFYFYKSSFTKNIENVLSHYRKYVKNIEIEIIEWSMLPGNNKNDSDPNFLIFRLEPYLAILDCMYRARNVVKYVAQVDLDEMIVVSTNYSNLLEFLEKKLKEDSSISSLSFKSQFIQYKRNWANLDELKKYKFNLLADVKISKKLYRPIYTKLVYLPVANFNFYIHYALKTETGILTEKLYKSYYVRESEGSVLHHRKLKALWFSQPCIYGNVSIFKQEIPIANKNLGLHIKYLSLRENAFDQEVKSSLKNFSVCRENLKSKRTKICTSLKMCEQHIYENIWKTFISVKQSWYVV</sequence>
<organism evidence="7 8">
    <name type="scientific">Strongyloides papillosus</name>
    <name type="common">Intestinal threadworm</name>
    <dbReference type="NCBI Taxonomy" id="174720"/>
    <lineage>
        <taxon>Eukaryota</taxon>
        <taxon>Metazoa</taxon>
        <taxon>Ecdysozoa</taxon>
        <taxon>Nematoda</taxon>
        <taxon>Chromadorea</taxon>
        <taxon>Rhabditida</taxon>
        <taxon>Tylenchina</taxon>
        <taxon>Panagrolaimomorpha</taxon>
        <taxon>Strongyloidoidea</taxon>
        <taxon>Strongyloididae</taxon>
        <taxon>Strongyloides</taxon>
    </lineage>
</organism>
<dbReference type="PANTHER" id="PTHR47024:SF1">
    <property type="entry name" value="GLYCOSYLTRANSFERASE FAMILY 92 PROTEIN"/>
    <property type="match status" value="1"/>
</dbReference>